<evidence type="ECO:0000259" key="2">
    <source>
        <dbReference type="PROSITE" id="PS50969"/>
    </source>
</evidence>
<evidence type="ECO:0000313" key="3">
    <source>
        <dbReference type="EMBL" id="CAE0812376.1"/>
    </source>
</evidence>
<reference evidence="3" key="1">
    <citation type="submission" date="2021-01" db="EMBL/GenBank/DDBJ databases">
        <authorList>
            <person name="Corre E."/>
            <person name="Pelletier E."/>
            <person name="Niang G."/>
            <person name="Scheremetjew M."/>
            <person name="Finn R."/>
            <person name="Kale V."/>
            <person name="Holt S."/>
            <person name="Cochrane G."/>
            <person name="Meng A."/>
            <person name="Brown T."/>
            <person name="Cohen L."/>
        </authorList>
    </citation>
    <scope>NUCLEOTIDE SEQUENCE</scope>
    <source>
        <strain evidence="3">CCMP1594</strain>
    </source>
</reference>
<dbReference type="InterPro" id="IPR036412">
    <property type="entry name" value="HAD-like_sf"/>
</dbReference>
<feature type="compositionally biased region" description="Basic residues" evidence="1">
    <location>
        <begin position="1"/>
        <end position="10"/>
    </location>
</feature>
<dbReference type="PROSITE" id="PS50969">
    <property type="entry name" value="FCP1"/>
    <property type="match status" value="1"/>
</dbReference>
<dbReference type="CDD" id="cd07521">
    <property type="entry name" value="HAD_FCP1-like"/>
    <property type="match status" value="1"/>
</dbReference>
<dbReference type="SUPFAM" id="SSF56784">
    <property type="entry name" value="HAD-like"/>
    <property type="match status" value="1"/>
</dbReference>
<proteinExistence type="predicted"/>
<evidence type="ECO:0000256" key="1">
    <source>
        <dbReference type="SAM" id="MobiDB-lite"/>
    </source>
</evidence>
<dbReference type="Pfam" id="PF03031">
    <property type="entry name" value="NIF"/>
    <property type="match status" value="1"/>
</dbReference>
<dbReference type="GO" id="GO:0016791">
    <property type="term" value="F:phosphatase activity"/>
    <property type="evidence" value="ECO:0007669"/>
    <property type="project" value="InterPro"/>
</dbReference>
<dbReference type="EMBL" id="HBJA01066832">
    <property type="protein sequence ID" value="CAE0812376.1"/>
    <property type="molecule type" value="Transcribed_RNA"/>
</dbReference>
<gene>
    <name evidence="3" type="ORF">EGYM00163_LOCUS23526</name>
</gene>
<sequence length="273" mass="30806">MNAMLKHMKPSTKDDAKSKGKKRQDNSEGGDTSTMITQVNQHKMAVINNTIAENLSPVRACDFQSLLPPVDERLAHRPCLVLDLDETLVHSSFKPVTVPDLVIPVEIKGNVHQVFVRLRPYIQEFMKRVGQMFEVVVFTASLAEYADPLLDELDPDGSLIHHRLFREHCSNTNGLFVKDLSLLGRPLPKVIIIDNSPTSFLFQPRNSIQCTSWFDDMDDHELIDLLPVMEDLAVCNSVYHVLDEFRLQMSSGQGLSNLPSYQPMHPQGDQSSQ</sequence>
<protein>
    <recommendedName>
        <fullName evidence="2">FCP1 homology domain-containing protein</fullName>
    </recommendedName>
</protein>
<feature type="region of interest" description="Disordered" evidence="1">
    <location>
        <begin position="1"/>
        <end position="33"/>
    </location>
</feature>
<dbReference type="AlphaFoldDB" id="A0A7S4FTQ4"/>
<dbReference type="FunFam" id="3.40.50.1000:FF:000093">
    <property type="entry name" value="NLI interacting factor-like phosphatase family protein"/>
    <property type="match status" value="1"/>
</dbReference>
<dbReference type="NCBIfam" id="TIGR02251">
    <property type="entry name" value="HIF-SF_euk"/>
    <property type="match status" value="1"/>
</dbReference>
<dbReference type="Gene3D" id="3.40.50.1000">
    <property type="entry name" value="HAD superfamily/HAD-like"/>
    <property type="match status" value="1"/>
</dbReference>
<organism evidence="3">
    <name type="scientific">Eutreptiella gymnastica</name>
    <dbReference type="NCBI Taxonomy" id="73025"/>
    <lineage>
        <taxon>Eukaryota</taxon>
        <taxon>Discoba</taxon>
        <taxon>Euglenozoa</taxon>
        <taxon>Euglenida</taxon>
        <taxon>Spirocuta</taxon>
        <taxon>Euglenophyceae</taxon>
        <taxon>Eutreptiales</taxon>
        <taxon>Eutreptiaceae</taxon>
        <taxon>Eutreptiella</taxon>
    </lineage>
</organism>
<dbReference type="InterPro" id="IPR011948">
    <property type="entry name" value="Dullard_phosphatase"/>
</dbReference>
<feature type="domain" description="FCP1 homology" evidence="2">
    <location>
        <begin position="73"/>
        <end position="232"/>
    </location>
</feature>
<dbReference type="InterPro" id="IPR023214">
    <property type="entry name" value="HAD_sf"/>
</dbReference>
<feature type="compositionally biased region" description="Basic and acidic residues" evidence="1">
    <location>
        <begin position="11"/>
        <end position="26"/>
    </location>
</feature>
<dbReference type="InterPro" id="IPR004274">
    <property type="entry name" value="FCP1_dom"/>
</dbReference>
<accession>A0A7S4FTQ4</accession>
<dbReference type="InterPro" id="IPR050365">
    <property type="entry name" value="TIM50"/>
</dbReference>
<dbReference type="SMART" id="SM00577">
    <property type="entry name" value="CPDc"/>
    <property type="match status" value="1"/>
</dbReference>
<name>A0A7S4FTQ4_9EUGL</name>
<dbReference type="PANTHER" id="PTHR12210">
    <property type="entry name" value="DULLARD PROTEIN PHOSPHATASE"/>
    <property type="match status" value="1"/>
</dbReference>